<proteinExistence type="predicted"/>
<dbReference type="PROSITE" id="PS51257">
    <property type="entry name" value="PROKAR_LIPOPROTEIN"/>
    <property type="match status" value="1"/>
</dbReference>
<dbReference type="GeneID" id="37642400"/>
<evidence type="ECO:0000313" key="2">
    <source>
        <dbReference type="EMBL" id="AXR81917.1"/>
    </source>
</evidence>
<reference evidence="4" key="1">
    <citation type="submission" date="2017-10" db="EMBL/GenBank/DDBJ databases">
        <title>Phenotypic and genomic properties of facultatively anaerobic sulfur-reducing natronoarchaea from hypersaline soda lakes.</title>
        <authorList>
            <person name="Sorokin D.Y."/>
            <person name="Kublanov I.V."/>
            <person name="Roman P."/>
            <person name="Sinninghe Damste J.S."/>
            <person name="Golyshin P.N."/>
            <person name="Rojo D."/>
            <person name="Ciordia S."/>
            <person name="Mena Md.C."/>
            <person name="Ferrer M."/>
            <person name="Messina E."/>
            <person name="Smedile F."/>
            <person name="La Spada G."/>
            <person name="La Cono V."/>
            <person name="Yakimov M.M."/>
        </authorList>
    </citation>
    <scope>NUCLEOTIDE SEQUENCE [LARGE SCALE GENOMIC DNA]</scope>
    <source>
        <strain evidence="4">AArc1</strain>
    </source>
</reference>
<name>A0A346PQX2_9EURY</name>
<gene>
    <name evidence="1" type="ORF">AArc1_1770</name>
    <name evidence="2" type="ORF">AArcMg_1910</name>
</gene>
<dbReference type="InterPro" id="IPR045396">
    <property type="entry name" value="DUF6517"/>
</dbReference>
<evidence type="ECO:0000313" key="1">
    <source>
        <dbReference type="EMBL" id="AXR78094.1"/>
    </source>
</evidence>
<dbReference type="KEGG" id="nag:AArcMg_1910"/>
<evidence type="ECO:0000313" key="4">
    <source>
        <dbReference type="Proteomes" id="UP000258707"/>
    </source>
</evidence>
<sequence>MDRRRFVATVGAIGVATTAGCLDDVRELVDTATSFSASPAIVSPDRADETGYDYQGTDERIETETVAGQTVEIISYISTYVRTIDTPLETLGEQAETETGVFGVLTTPQVSVGEETFNPVGDLSHAEIAAAVQGQYDDLEVDNQSIRRRTVDMLEFSISIDTYEGVARFDGETSFDVFLDVSQPDYDDDHFVIAAVYPDDDLLEREDEATNVDTMIEGIEHGDDVDAEIDYADESADE</sequence>
<dbReference type="RefSeq" id="WP_117364199.1">
    <property type="nucleotide sequence ID" value="NZ_CP024047.1"/>
</dbReference>
<dbReference type="KEGG" id="nan:AArc1_1770"/>
<accession>A0A346PQX2</accession>
<dbReference type="EMBL" id="CP027033">
    <property type="protein sequence ID" value="AXR81917.1"/>
    <property type="molecule type" value="Genomic_DNA"/>
</dbReference>
<dbReference type="OrthoDB" id="205286at2157"/>
<dbReference type="AlphaFoldDB" id="A0A346PQX2"/>
<reference evidence="2" key="3">
    <citation type="journal article" date="2019" name="Int. J. Syst. Evol. Microbiol.">
        <title>Natronolimnobius sulfurireducens sp. nov. and Halalkaliarchaeum desulfuricum gen. nov., sp. nov., the first sulfur-respiring alkaliphilic haloarchaea from hypersaline alkaline lakes.</title>
        <authorList>
            <person name="Sorokin D.Y."/>
            <person name="Yakimov M."/>
            <person name="Messina E."/>
            <person name="Merkel A.Y."/>
            <person name="Bale N.J."/>
            <person name="Sinninghe Damste J.S."/>
        </authorList>
    </citation>
    <scope>NUCLEOTIDE SEQUENCE</scope>
    <source>
        <strain evidence="2">AArc-Mg</strain>
        <strain evidence="1">AArc1</strain>
    </source>
</reference>
<dbReference type="EMBL" id="CP024047">
    <property type="protein sequence ID" value="AXR78094.1"/>
    <property type="molecule type" value="Genomic_DNA"/>
</dbReference>
<reference evidence="3" key="2">
    <citation type="submission" date="2018-02" db="EMBL/GenBank/DDBJ databases">
        <title>Phenotypic and genomic properties of facultatively anaerobic sulfur-reducing natronoarchaea from hypersaline soda lakes.</title>
        <authorList>
            <person name="Sorokin D.Y."/>
            <person name="Kublanov I.V."/>
            <person name="Roman P."/>
            <person name="Sinninghe Damste J.S."/>
            <person name="Golyshin P.N."/>
            <person name="Rojo D."/>
            <person name="Ciordia S."/>
            <person name="Mena M.D.C."/>
            <person name="Ferrer M."/>
            <person name="Messina E."/>
            <person name="Smedile F."/>
            <person name="La Spada G."/>
            <person name="La Cono V."/>
            <person name="Yakimov M.M."/>
        </authorList>
    </citation>
    <scope>NUCLEOTIDE SEQUENCE [LARGE SCALE GENOMIC DNA]</scope>
    <source>
        <strain evidence="3">AArc-Mg</strain>
    </source>
</reference>
<dbReference type="Proteomes" id="UP000258613">
    <property type="component" value="Chromosome"/>
</dbReference>
<evidence type="ECO:0000313" key="3">
    <source>
        <dbReference type="Proteomes" id="UP000258613"/>
    </source>
</evidence>
<keyword evidence="3" id="KW-1185">Reference proteome</keyword>
<dbReference type="Proteomes" id="UP000258707">
    <property type="component" value="Chromosome"/>
</dbReference>
<accession>A0A346PEZ9</accession>
<organism evidence="2 3">
    <name type="scientific">Natrarchaeobaculum sulfurireducens</name>
    <dbReference type="NCBI Taxonomy" id="2044521"/>
    <lineage>
        <taxon>Archaea</taxon>
        <taxon>Methanobacteriati</taxon>
        <taxon>Methanobacteriota</taxon>
        <taxon>Stenosarchaea group</taxon>
        <taxon>Halobacteria</taxon>
        <taxon>Halobacteriales</taxon>
        <taxon>Natrialbaceae</taxon>
        <taxon>Natrarchaeobaculum</taxon>
    </lineage>
</organism>
<dbReference type="Pfam" id="PF20127">
    <property type="entry name" value="DUF6517"/>
    <property type="match status" value="1"/>
</dbReference>
<protein>
    <submittedName>
        <fullName evidence="2">Uncharacterized protein</fullName>
    </submittedName>
</protein>